<evidence type="ECO:0000256" key="1">
    <source>
        <dbReference type="SAM" id="Phobius"/>
    </source>
</evidence>
<accession>A0A315ZIK4</accession>
<keyword evidence="1" id="KW-0812">Transmembrane</keyword>
<dbReference type="EMBL" id="QGDO01000001">
    <property type="protein sequence ID" value="PWJ44534.1"/>
    <property type="molecule type" value="Genomic_DNA"/>
</dbReference>
<feature type="transmembrane region" description="Helical" evidence="1">
    <location>
        <begin position="166"/>
        <end position="188"/>
    </location>
</feature>
<feature type="transmembrane region" description="Helical" evidence="1">
    <location>
        <begin position="209"/>
        <end position="228"/>
    </location>
</feature>
<keyword evidence="3" id="KW-1185">Reference proteome</keyword>
<proteinExistence type="predicted"/>
<dbReference type="InterPro" id="IPR034804">
    <property type="entry name" value="SQR/QFR_C/D"/>
</dbReference>
<dbReference type="OrthoDB" id="9802842at2"/>
<dbReference type="CDD" id="cd03498">
    <property type="entry name" value="SQR_TypeB_2_TM"/>
    <property type="match status" value="1"/>
</dbReference>
<keyword evidence="1" id="KW-0472">Membrane</keyword>
<feature type="transmembrane region" description="Helical" evidence="1">
    <location>
        <begin position="59"/>
        <end position="81"/>
    </location>
</feature>
<feature type="transmembrane region" description="Helical" evidence="1">
    <location>
        <begin position="110"/>
        <end position="130"/>
    </location>
</feature>
<dbReference type="GO" id="GO:0016020">
    <property type="term" value="C:membrane"/>
    <property type="evidence" value="ECO:0007669"/>
    <property type="project" value="InterPro"/>
</dbReference>
<reference evidence="2 3" key="1">
    <citation type="submission" date="2018-03" db="EMBL/GenBank/DDBJ databases">
        <title>Genomic Encyclopedia of Archaeal and Bacterial Type Strains, Phase II (KMG-II): from individual species to whole genera.</title>
        <authorList>
            <person name="Goeker M."/>
        </authorList>
    </citation>
    <scope>NUCLEOTIDE SEQUENCE [LARGE SCALE GENOMIC DNA]</scope>
    <source>
        <strain evidence="2 3">DSM 28229</strain>
    </source>
</reference>
<dbReference type="Proteomes" id="UP000245535">
    <property type="component" value="Unassembled WGS sequence"/>
</dbReference>
<dbReference type="Gene3D" id="1.20.1300.10">
    <property type="entry name" value="Fumarate reductase/succinate dehydrogenase, transmembrane subunit"/>
    <property type="match status" value="1"/>
</dbReference>
<dbReference type="RefSeq" id="WP_109616021.1">
    <property type="nucleotide sequence ID" value="NZ_QGDO01000001.1"/>
</dbReference>
<dbReference type="SUPFAM" id="SSF81343">
    <property type="entry name" value="Fumarate reductase respiratory complex transmembrane subunits"/>
    <property type="match status" value="1"/>
</dbReference>
<comment type="caution">
    <text evidence="2">The sequence shown here is derived from an EMBL/GenBank/DDBJ whole genome shotgun (WGS) entry which is preliminary data.</text>
</comment>
<evidence type="ECO:0000313" key="2">
    <source>
        <dbReference type="EMBL" id="PWJ44534.1"/>
    </source>
</evidence>
<organism evidence="2 3">
    <name type="scientific">Sediminitomix flava</name>
    <dbReference type="NCBI Taxonomy" id="379075"/>
    <lineage>
        <taxon>Bacteria</taxon>
        <taxon>Pseudomonadati</taxon>
        <taxon>Bacteroidota</taxon>
        <taxon>Cytophagia</taxon>
        <taxon>Cytophagales</taxon>
        <taxon>Flammeovirgaceae</taxon>
        <taxon>Sediminitomix</taxon>
    </lineage>
</organism>
<evidence type="ECO:0000313" key="3">
    <source>
        <dbReference type="Proteomes" id="UP000245535"/>
    </source>
</evidence>
<keyword evidence="1" id="KW-1133">Transmembrane helix</keyword>
<sequence length="230" mass="26111">MSWLTRSLSSSVGKKLLMALSGLFFILFLTGHVIGNTQLFKLDDGEAFNKYALFMTTNPAIKILSYLTYFSIILHVAYSLLLTRQNKKARGNVRYAVTNKSHKTWSSANMALLGSLILFFLITHLAMYWAKMHGFWGQMPMVEYDGVEYKDLYALVVESYKSLPMVLFYEVSMLLVGFHLWHAFASAFQTLGLNHKKYTPFIQALGKGYTVVVCGLFAAMPLFIYFVVNA</sequence>
<dbReference type="InterPro" id="IPR011138">
    <property type="entry name" value="Cytochrome_b-558"/>
</dbReference>
<dbReference type="NCBIfam" id="TIGR02046">
    <property type="entry name" value="sdhC_b558_fam"/>
    <property type="match status" value="1"/>
</dbReference>
<gene>
    <name evidence="2" type="ORF">BC781_101905</name>
</gene>
<protein>
    <submittedName>
        <fullName evidence="2">Succinate dehydrogenase / fumarate reductase cytochrome b subunit</fullName>
    </submittedName>
</protein>
<name>A0A315ZIK4_SEDFL</name>
<dbReference type="AlphaFoldDB" id="A0A315ZIK4"/>